<dbReference type="GeneID" id="82205629"/>
<accession>A0A1V1I1T1</accession>
<keyword evidence="4" id="KW-1185">Reference proteome</keyword>
<dbReference type="SUPFAM" id="SSF55307">
    <property type="entry name" value="Tubulin C-terminal domain-like"/>
    <property type="match status" value="1"/>
</dbReference>
<dbReference type="EMBL" id="LN555523">
    <property type="protein sequence ID" value="CED94202.1"/>
    <property type="molecule type" value="Genomic_DNA"/>
</dbReference>
<evidence type="ECO:0000256" key="1">
    <source>
        <dbReference type="ARBA" id="ARBA00022741"/>
    </source>
</evidence>
<dbReference type="InterPro" id="IPR037103">
    <property type="entry name" value="Tubulin/FtsZ-like_C"/>
</dbReference>
<dbReference type="Gene3D" id="3.30.1330.20">
    <property type="entry name" value="Tubulin/FtsZ, C-terminal domain"/>
    <property type="match status" value="1"/>
</dbReference>
<dbReference type="GO" id="GO:0005525">
    <property type="term" value="F:GTP binding"/>
    <property type="evidence" value="ECO:0007669"/>
    <property type="project" value="UniProtKB-KW"/>
</dbReference>
<dbReference type="AlphaFoldDB" id="A0A1V1I1T1"/>
<reference evidence="3 4" key="1">
    <citation type="submission" date="2014-04" db="EMBL/GenBank/DDBJ databases">
        <authorList>
            <person name="Hornung B.V."/>
        </authorList>
    </citation>
    <scope>NUCLEOTIDE SEQUENCE [LARGE SCALE GENOMIC DNA]</scope>
    <source>
        <strain evidence="3 4">CRIB</strain>
    </source>
</reference>
<dbReference type="KEGG" id="ril:CRIB_1595"/>
<sequence>MEEVKNTKLIGIGNEGIKKLEEVESKIVEKIDTEKININKDVDKDYVRALLDGVDILLLTYSSEDKQSLQIVNAIGYMADERRVLCIGLDLSDKENKNEIKINREIKINNDNTDSLLNIIDMIIDSISDECTISIDLTDIKEGLASDMGIKYSYGEFDKNDTVEEIANKLEENSIKTSDELTGKKLMILVEMGSIYDILYLNELLNAIQDKSDDSYEAIFSLYLKEDLGEKIKVSLIYN</sequence>
<dbReference type="InterPro" id="IPR008280">
    <property type="entry name" value="Tub_FtsZ_C"/>
</dbReference>
<evidence type="ECO:0000313" key="3">
    <source>
        <dbReference type="EMBL" id="CED94202.1"/>
    </source>
</evidence>
<evidence type="ECO:0000313" key="4">
    <source>
        <dbReference type="Proteomes" id="UP000245622"/>
    </source>
</evidence>
<protein>
    <submittedName>
        <fullName evidence="3">Tubulin/FtsZ, C-terminal</fullName>
    </submittedName>
</protein>
<evidence type="ECO:0000256" key="2">
    <source>
        <dbReference type="ARBA" id="ARBA00023134"/>
    </source>
</evidence>
<dbReference type="Proteomes" id="UP000245622">
    <property type="component" value="Chromosome 1"/>
</dbReference>
<proteinExistence type="predicted"/>
<name>A0A1V1I1T1_9FIRM</name>
<gene>
    <name evidence="3" type="ORF">CRIB_1595</name>
</gene>
<keyword evidence="2" id="KW-0342">GTP-binding</keyword>
<dbReference type="RefSeq" id="WP_180701743.1">
    <property type="nucleotide sequence ID" value="NZ_CAJUCR010000009.1"/>
</dbReference>
<keyword evidence="1" id="KW-0547">Nucleotide-binding</keyword>
<organism evidence="3 4">
    <name type="scientific">Romboutsia ilealis</name>
    <dbReference type="NCBI Taxonomy" id="1115758"/>
    <lineage>
        <taxon>Bacteria</taxon>
        <taxon>Bacillati</taxon>
        <taxon>Bacillota</taxon>
        <taxon>Clostridia</taxon>
        <taxon>Peptostreptococcales</taxon>
        <taxon>Peptostreptococcaceae</taxon>
        <taxon>Romboutsia</taxon>
    </lineage>
</organism>